<dbReference type="WBParaSite" id="DME_0000500701-mRNA-1">
    <property type="protein sequence ID" value="DME_0000500701-mRNA-1"/>
    <property type="gene ID" value="DME_0000500701"/>
</dbReference>
<dbReference type="Gene3D" id="2.70.220.10">
    <property type="entry name" value="Ganglioside GM2 activator"/>
    <property type="match status" value="1"/>
</dbReference>
<accession>A0A0N4UCL0</accession>
<dbReference type="PANTHER" id="PTHR37976">
    <property type="entry name" value="PROTEIN CBG16927"/>
    <property type="match status" value="1"/>
</dbReference>
<reference evidence="2 4" key="2">
    <citation type="submission" date="2018-11" db="EMBL/GenBank/DDBJ databases">
        <authorList>
            <consortium name="Pathogen Informatics"/>
        </authorList>
    </citation>
    <scope>NUCLEOTIDE SEQUENCE [LARGE SCALE GENOMIC DNA]</scope>
</reference>
<protein>
    <submittedName>
        <fullName evidence="2 5">Uncharacterized protein</fullName>
    </submittedName>
</protein>
<evidence type="ECO:0000313" key="4">
    <source>
        <dbReference type="Proteomes" id="UP000274756"/>
    </source>
</evidence>
<dbReference type="InterPro" id="IPR036846">
    <property type="entry name" value="GM2-AP_sf"/>
</dbReference>
<dbReference type="Proteomes" id="UP000274756">
    <property type="component" value="Unassembled WGS sequence"/>
</dbReference>
<sequence>MLFIIFISKSKWNRILELEGGDERGGPKLLAQQGSPNCYTIGGKVIVYSEFKGDFSVYIELRNTINQKKVPEGCINQRSDGCGGFGSCLYCNACEAIGSSFAIQAKLLVNGRDLQCGDSLKQGTYENIALAFCLPHIEDILKAQGLTKESFLSLTQSEDGGSLRGFGLFLTVYIFNTDVSQQMQLQQRIENIYRRSKNSFFKNEPLPFDVYWSLPFNKMIKEKRVFVACHKIYGNVRIRA</sequence>
<dbReference type="EMBL" id="UYYG01001172">
    <property type="protein sequence ID" value="VDN58833.1"/>
    <property type="molecule type" value="Genomic_DNA"/>
</dbReference>
<evidence type="ECO:0000313" key="2">
    <source>
        <dbReference type="EMBL" id="VDN58833.1"/>
    </source>
</evidence>
<evidence type="ECO:0000256" key="1">
    <source>
        <dbReference type="ARBA" id="ARBA00022729"/>
    </source>
</evidence>
<dbReference type="PANTHER" id="PTHR37976:SF1">
    <property type="entry name" value="PROTEIN CBG16926"/>
    <property type="match status" value="1"/>
</dbReference>
<reference evidence="5" key="1">
    <citation type="submission" date="2017-02" db="UniProtKB">
        <authorList>
            <consortium name="WormBaseParasite"/>
        </authorList>
    </citation>
    <scope>IDENTIFICATION</scope>
</reference>
<dbReference type="AlphaFoldDB" id="A0A0N4UCL0"/>
<name>A0A0N4UCL0_DRAME</name>
<proteinExistence type="predicted"/>
<organism evidence="3 5">
    <name type="scientific">Dracunculus medinensis</name>
    <name type="common">Guinea worm</name>
    <dbReference type="NCBI Taxonomy" id="318479"/>
    <lineage>
        <taxon>Eukaryota</taxon>
        <taxon>Metazoa</taxon>
        <taxon>Ecdysozoa</taxon>
        <taxon>Nematoda</taxon>
        <taxon>Chromadorea</taxon>
        <taxon>Rhabditida</taxon>
        <taxon>Spirurina</taxon>
        <taxon>Dracunculoidea</taxon>
        <taxon>Dracunculidae</taxon>
        <taxon>Dracunculus</taxon>
    </lineage>
</organism>
<evidence type="ECO:0000313" key="3">
    <source>
        <dbReference type="Proteomes" id="UP000038040"/>
    </source>
</evidence>
<dbReference type="Proteomes" id="UP000038040">
    <property type="component" value="Unplaced"/>
</dbReference>
<keyword evidence="4" id="KW-1185">Reference proteome</keyword>
<dbReference type="OrthoDB" id="5812527at2759"/>
<dbReference type="SUPFAM" id="SSF63707">
    <property type="entry name" value="Ganglioside M2 (gm2) activator"/>
    <property type="match status" value="1"/>
</dbReference>
<keyword evidence="1" id="KW-0732">Signal</keyword>
<gene>
    <name evidence="2" type="ORF">DME_LOCUS8806</name>
</gene>
<evidence type="ECO:0000313" key="5">
    <source>
        <dbReference type="WBParaSite" id="DME_0000500701-mRNA-1"/>
    </source>
</evidence>